<dbReference type="EMBL" id="HBUF01105943">
    <property type="protein sequence ID" value="CAG6639189.1"/>
    <property type="molecule type" value="Transcribed_RNA"/>
</dbReference>
<accession>A0A8D8QVJ5</accession>
<protein>
    <submittedName>
        <fullName evidence="1">Uncharacterized protein</fullName>
    </submittedName>
</protein>
<organism evidence="1">
    <name type="scientific">Cacopsylla melanoneura</name>
    <dbReference type="NCBI Taxonomy" id="428564"/>
    <lineage>
        <taxon>Eukaryota</taxon>
        <taxon>Metazoa</taxon>
        <taxon>Ecdysozoa</taxon>
        <taxon>Arthropoda</taxon>
        <taxon>Hexapoda</taxon>
        <taxon>Insecta</taxon>
        <taxon>Pterygota</taxon>
        <taxon>Neoptera</taxon>
        <taxon>Paraneoptera</taxon>
        <taxon>Hemiptera</taxon>
        <taxon>Sternorrhyncha</taxon>
        <taxon>Psylloidea</taxon>
        <taxon>Psyllidae</taxon>
        <taxon>Psyllinae</taxon>
        <taxon>Cacopsylla</taxon>
    </lineage>
</organism>
<dbReference type="AlphaFoldDB" id="A0A8D8QVJ5"/>
<evidence type="ECO:0000313" key="1">
    <source>
        <dbReference type="EMBL" id="CAG6639189.1"/>
    </source>
</evidence>
<sequence length="102" mass="11985">MLQLQYLLPTSSSTIVHRLFNTVLYRYYYYSILFETVIKRLLLQSSLVYEYSPPPQYNIVLLILIMFTVSIGYSGEMVCATLYNVRSVLVLYFSLSRSLDHH</sequence>
<name>A0A8D8QVJ5_9HEMI</name>
<proteinExistence type="predicted"/>
<reference evidence="1" key="1">
    <citation type="submission" date="2021-05" db="EMBL/GenBank/DDBJ databases">
        <authorList>
            <person name="Alioto T."/>
            <person name="Alioto T."/>
            <person name="Gomez Garrido J."/>
        </authorList>
    </citation>
    <scope>NUCLEOTIDE SEQUENCE</scope>
</reference>